<accession>A0ABD1VP55</accession>
<name>A0ABD1VP55_9LAMI</name>
<dbReference type="Gene3D" id="3.30.450.60">
    <property type="match status" value="1"/>
</dbReference>
<protein>
    <recommendedName>
        <fullName evidence="12">Coatomer subunit zeta</fullName>
    </recommendedName>
</protein>
<keyword evidence="8 12" id="KW-0333">Golgi apparatus</keyword>
<dbReference type="FunFam" id="3.30.450.60:FF:000014">
    <property type="entry name" value="Coatomer subunit zeta-2"/>
    <property type="match status" value="1"/>
</dbReference>
<reference evidence="15" key="1">
    <citation type="submission" date="2024-07" db="EMBL/GenBank/DDBJ databases">
        <title>Two chromosome-level genome assemblies of Korean endemic species Abeliophyllum distichum and Forsythia ovata (Oleaceae).</title>
        <authorList>
            <person name="Jang H."/>
        </authorList>
    </citation>
    <scope>NUCLEOTIDE SEQUENCE [LARGE SCALE GENOMIC DNA]</scope>
</reference>
<evidence type="ECO:0000256" key="1">
    <source>
        <dbReference type="ARBA" id="ARBA00004255"/>
    </source>
</evidence>
<keyword evidence="6 12" id="KW-0931">ER-Golgi transport</keyword>
<dbReference type="InterPro" id="IPR022775">
    <property type="entry name" value="AP_mu_sigma_su"/>
</dbReference>
<evidence type="ECO:0000256" key="6">
    <source>
        <dbReference type="ARBA" id="ARBA00022892"/>
    </source>
</evidence>
<evidence type="ECO:0000313" key="14">
    <source>
        <dbReference type="EMBL" id="KAL2539125.1"/>
    </source>
</evidence>
<evidence type="ECO:0000313" key="15">
    <source>
        <dbReference type="Proteomes" id="UP001604336"/>
    </source>
</evidence>
<dbReference type="InterPro" id="IPR011012">
    <property type="entry name" value="Longin-like_dom_sf"/>
</dbReference>
<dbReference type="EMBL" id="JBFOLK010000001">
    <property type="protein sequence ID" value="KAL2539125.1"/>
    <property type="molecule type" value="Genomic_DNA"/>
</dbReference>
<comment type="similarity">
    <text evidence="2 12">Belongs to the adaptor complexes small subunit family.</text>
</comment>
<dbReference type="CDD" id="cd14829">
    <property type="entry name" value="Zeta-COP"/>
    <property type="match status" value="1"/>
</dbReference>
<comment type="subunit">
    <text evidence="3 12">Oligomeric complex that consists of at least the alpha, beta, beta', gamma, delta, epsilon and zeta subunits.</text>
</comment>
<evidence type="ECO:0000256" key="9">
    <source>
        <dbReference type="ARBA" id="ARBA00023136"/>
    </source>
</evidence>
<keyword evidence="15" id="KW-1185">Reference proteome</keyword>
<gene>
    <name evidence="14" type="ORF">Adt_00103</name>
</gene>
<keyword evidence="7 12" id="KW-0653">Protein transport</keyword>
<comment type="subcellular location">
    <subcellularLocation>
        <location evidence="12">Cytoplasm</location>
    </subcellularLocation>
    <subcellularLocation>
        <location evidence="1 12">Golgi apparatus membrane</location>
        <topology evidence="1 12">Peripheral membrane protein</topology>
        <orientation evidence="1 12">Cytoplasmic side</orientation>
    </subcellularLocation>
    <subcellularLocation>
        <location evidence="12">Cytoplasmic vesicle</location>
        <location evidence="12">COPI-coated vesicle membrane</location>
        <topology evidence="12">Peripheral membrane protein</topology>
        <orientation evidence="12">Cytoplasmic side</orientation>
    </subcellularLocation>
</comment>
<sequence>MEVCPIIKNILLLDSEGKRVAVKYYSDDWPTNSAKLAFEKSVFTKTQKTNARTEAEIAMLENNIVVYRFVQDLHFFVTGGDDENELILATVLQGFFDAVTLILRSNVEQREALENLDLILLCLDEIVDGGIILETDGSIIAGKAATSSNMDDGASLSEQTISQALATAREHLTRSLLTGFINRIGFPSGLFSIPTLLRFLDPPDLKVVLCCNLLSPVF</sequence>
<evidence type="ECO:0000259" key="13">
    <source>
        <dbReference type="Pfam" id="PF01217"/>
    </source>
</evidence>
<keyword evidence="4 12" id="KW-0813">Transport</keyword>
<dbReference type="PANTHER" id="PTHR11043:SF28">
    <property type="entry name" value="COATOMER SUBUNIT ZETA-3"/>
    <property type="match status" value="1"/>
</dbReference>
<comment type="function">
    <text evidence="11">The coatomer is a cytosolic protein complex that binds to dilysine motifs and reversibly associates with Golgi non-clathrin-coated vesicles, which further mediate biosynthetic protein transport from the ER, via the Golgi up to the trans Golgi network. Coatomer complex is required for budding from Golgi membranes, and is essential for the retrograde Golgi-to-ER transport of dilysine-tagged proteins. The zeta subunit may be involved in regulating the coat assembly and, hence, the rate of biosynthetic protein transport due to its association-dissociation properties with the coatomer complex.</text>
</comment>
<dbReference type="InterPro" id="IPR039652">
    <property type="entry name" value="Coatomer_zeta"/>
</dbReference>
<evidence type="ECO:0000256" key="10">
    <source>
        <dbReference type="ARBA" id="ARBA00023329"/>
    </source>
</evidence>
<evidence type="ECO:0000256" key="11">
    <source>
        <dbReference type="ARBA" id="ARBA00045555"/>
    </source>
</evidence>
<dbReference type="GO" id="GO:0006890">
    <property type="term" value="P:retrograde vesicle-mediated transport, Golgi to endoplasmic reticulum"/>
    <property type="evidence" value="ECO:0007669"/>
    <property type="project" value="UniProtKB-UniRule"/>
</dbReference>
<organism evidence="14 15">
    <name type="scientific">Abeliophyllum distichum</name>
    <dbReference type="NCBI Taxonomy" id="126358"/>
    <lineage>
        <taxon>Eukaryota</taxon>
        <taxon>Viridiplantae</taxon>
        <taxon>Streptophyta</taxon>
        <taxon>Embryophyta</taxon>
        <taxon>Tracheophyta</taxon>
        <taxon>Spermatophyta</taxon>
        <taxon>Magnoliopsida</taxon>
        <taxon>eudicotyledons</taxon>
        <taxon>Gunneridae</taxon>
        <taxon>Pentapetalae</taxon>
        <taxon>asterids</taxon>
        <taxon>lamiids</taxon>
        <taxon>Lamiales</taxon>
        <taxon>Oleaceae</taxon>
        <taxon>Forsythieae</taxon>
        <taxon>Abeliophyllum</taxon>
    </lineage>
</organism>
<proteinExistence type="inferred from homology"/>
<evidence type="ECO:0000256" key="2">
    <source>
        <dbReference type="ARBA" id="ARBA00006972"/>
    </source>
</evidence>
<keyword evidence="5 12" id="KW-0963">Cytoplasm</keyword>
<evidence type="ECO:0000256" key="12">
    <source>
        <dbReference type="RuleBase" id="RU366053"/>
    </source>
</evidence>
<evidence type="ECO:0000256" key="7">
    <source>
        <dbReference type="ARBA" id="ARBA00022927"/>
    </source>
</evidence>
<dbReference type="Pfam" id="PF01217">
    <property type="entry name" value="Clat_adaptor_s"/>
    <property type="match status" value="1"/>
</dbReference>
<dbReference type="Proteomes" id="UP001604336">
    <property type="component" value="Unassembled WGS sequence"/>
</dbReference>
<dbReference type="SUPFAM" id="SSF64356">
    <property type="entry name" value="SNARE-like"/>
    <property type="match status" value="1"/>
</dbReference>
<evidence type="ECO:0000256" key="4">
    <source>
        <dbReference type="ARBA" id="ARBA00022448"/>
    </source>
</evidence>
<dbReference type="GO" id="GO:0030126">
    <property type="term" value="C:COPI vesicle coat"/>
    <property type="evidence" value="ECO:0007669"/>
    <property type="project" value="UniProtKB-UniRule"/>
</dbReference>
<dbReference type="GO" id="GO:0000139">
    <property type="term" value="C:Golgi membrane"/>
    <property type="evidence" value="ECO:0007669"/>
    <property type="project" value="UniProtKB-SubCell"/>
</dbReference>
<comment type="caution">
    <text evidence="14">The sequence shown here is derived from an EMBL/GenBank/DDBJ whole genome shotgun (WGS) entry which is preliminary data.</text>
</comment>
<evidence type="ECO:0000256" key="8">
    <source>
        <dbReference type="ARBA" id="ARBA00023034"/>
    </source>
</evidence>
<evidence type="ECO:0000256" key="5">
    <source>
        <dbReference type="ARBA" id="ARBA00022490"/>
    </source>
</evidence>
<keyword evidence="9 12" id="KW-0472">Membrane</keyword>
<dbReference type="AlphaFoldDB" id="A0ABD1VP55"/>
<keyword evidence="10 12" id="KW-0968">Cytoplasmic vesicle</keyword>
<dbReference type="PANTHER" id="PTHR11043">
    <property type="entry name" value="ZETA-COAT PROTEIN"/>
    <property type="match status" value="1"/>
</dbReference>
<feature type="domain" description="AP complex mu/sigma subunit" evidence="13">
    <location>
        <begin position="7"/>
        <end position="139"/>
    </location>
</feature>
<evidence type="ECO:0000256" key="3">
    <source>
        <dbReference type="ARBA" id="ARBA00011775"/>
    </source>
</evidence>
<dbReference type="GO" id="GO:0015031">
    <property type="term" value="P:protein transport"/>
    <property type="evidence" value="ECO:0007669"/>
    <property type="project" value="UniProtKB-KW"/>
</dbReference>